<evidence type="ECO:0000256" key="5">
    <source>
        <dbReference type="ARBA" id="ARBA00022839"/>
    </source>
</evidence>
<comment type="similarity">
    <text evidence="1">Belongs to the RecJ family.</text>
</comment>
<dbReference type="OrthoDB" id="9809852at2"/>
<dbReference type="SUPFAM" id="SSF64182">
    <property type="entry name" value="DHH phosphoesterases"/>
    <property type="match status" value="1"/>
</dbReference>
<reference evidence="10 11" key="1">
    <citation type="submission" date="2019-02" db="EMBL/GenBank/DDBJ databases">
        <title>Deep-cultivation of Planctomycetes and their phenomic and genomic characterization uncovers novel biology.</title>
        <authorList>
            <person name="Wiegand S."/>
            <person name="Jogler M."/>
            <person name="Boedeker C."/>
            <person name="Pinto D."/>
            <person name="Vollmers J."/>
            <person name="Rivas-Marin E."/>
            <person name="Kohn T."/>
            <person name="Peeters S.H."/>
            <person name="Heuer A."/>
            <person name="Rast P."/>
            <person name="Oberbeckmann S."/>
            <person name="Bunk B."/>
            <person name="Jeske O."/>
            <person name="Meyerdierks A."/>
            <person name="Storesund J.E."/>
            <person name="Kallscheuer N."/>
            <person name="Luecker S."/>
            <person name="Lage O.M."/>
            <person name="Pohl T."/>
            <person name="Merkel B.J."/>
            <person name="Hornburger P."/>
            <person name="Mueller R.-W."/>
            <person name="Bruemmer F."/>
            <person name="Labrenz M."/>
            <person name="Spormann A.M."/>
            <person name="Op den Camp H."/>
            <person name="Overmann J."/>
            <person name="Amann R."/>
            <person name="Jetten M.S.M."/>
            <person name="Mascher T."/>
            <person name="Medema M.H."/>
            <person name="Devos D.P."/>
            <person name="Kaster A.-K."/>
            <person name="Ovreas L."/>
            <person name="Rohde M."/>
            <person name="Galperin M.Y."/>
            <person name="Jogler C."/>
        </authorList>
    </citation>
    <scope>NUCLEOTIDE SEQUENCE [LARGE SCALE GENOMIC DNA]</scope>
    <source>
        <strain evidence="10 11">V22</strain>
    </source>
</reference>
<evidence type="ECO:0000259" key="9">
    <source>
        <dbReference type="Pfam" id="PF17768"/>
    </source>
</evidence>
<dbReference type="GO" id="GO:0006281">
    <property type="term" value="P:DNA repair"/>
    <property type="evidence" value="ECO:0007669"/>
    <property type="project" value="InterPro"/>
</dbReference>
<feature type="domain" description="DHHA1" evidence="8">
    <location>
        <begin position="359"/>
        <end position="454"/>
    </location>
</feature>
<keyword evidence="4 10" id="KW-0378">Hydrolase</keyword>
<evidence type="ECO:0000313" key="11">
    <source>
        <dbReference type="Proteomes" id="UP000319976"/>
    </source>
</evidence>
<dbReference type="GO" id="GO:0003676">
    <property type="term" value="F:nucleic acid binding"/>
    <property type="evidence" value="ECO:0007669"/>
    <property type="project" value="InterPro"/>
</dbReference>
<dbReference type="PANTHER" id="PTHR30255:SF2">
    <property type="entry name" value="SINGLE-STRANDED-DNA-SPECIFIC EXONUCLEASE RECJ"/>
    <property type="match status" value="1"/>
</dbReference>
<dbReference type="InterPro" id="IPR003156">
    <property type="entry name" value="DHHA1_dom"/>
</dbReference>
<keyword evidence="5 10" id="KW-0269">Exonuclease</keyword>
<evidence type="ECO:0000259" key="7">
    <source>
        <dbReference type="Pfam" id="PF01368"/>
    </source>
</evidence>
<dbReference type="GO" id="GO:0008409">
    <property type="term" value="F:5'-3' exonuclease activity"/>
    <property type="evidence" value="ECO:0007669"/>
    <property type="project" value="InterPro"/>
</dbReference>
<dbReference type="InterPro" id="IPR004610">
    <property type="entry name" value="RecJ"/>
</dbReference>
<organism evidence="10 11">
    <name type="scientific">Calycomorphotria hydatis</name>
    <dbReference type="NCBI Taxonomy" id="2528027"/>
    <lineage>
        <taxon>Bacteria</taxon>
        <taxon>Pseudomonadati</taxon>
        <taxon>Planctomycetota</taxon>
        <taxon>Planctomycetia</taxon>
        <taxon>Planctomycetales</taxon>
        <taxon>Planctomycetaceae</taxon>
        <taxon>Calycomorphotria</taxon>
    </lineage>
</organism>
<dbReference type="PANTHER" id="PTHR30255">
    <property type="entry name" value="SINGLE-STRANDED-DNA-SPECIFIC EXONUCLEASE RECJ"/>
    <property type="match status" value="1"/>
</dbReference>
<feature type="domain" description="DDH" evidence="7">
    <location>
        <begin position="79"/>
        <end position="221"/>
    </location>
</feature>
<evidence type="ECO:0000256" key="4">
    <source>
        <dbReference type="ARBA" id="ARBA00022801"/>
    </source>
</evidence>
<dbReference type="InterPro" id="IPR051673">
    <property type="entry name" value="SSDNA_exonuclease_RecJ"/>
</dbReference>
<feature type="coiled-coil region" evidence="6">
    <location>
        <begin position="320"/>
        <end position="347"/>
    </location>
</feature>
<gene>
    <name evidence="10" type="primary">recJ</name>
    <name evidence="10" type="ORF">V22_23490</name>
</gene>
<dbReference type="RefSeq" id="WP_145262829.1">
    <property type="nucleotide sequence ID" value="NZ_CP036316.1"/>
</dbReference>
<name>A0A517T9Q8_9PLAN</name>
<keyword evidence="3" id="KW-0540">Nuclease</keyword>
<dbReference type="AlphaFoldDB" id="A0A517T9Q8"/>
<evidence type="ECO:0000256" key="3">
    <source>
        <dbReference type="ARBA" id="ARBA00022722"/>
    </source>
</evidence>
<dbReference type="GO" id="GO:0006310">
    <property type="term" value="P:DNA recombination"/>
    <property type="evidence" value="ECO:0007669"/>
    <property type="project" value="InterPro"/>
</dbReference>
<dbReference type="NCBIfam" id="TIGR00644">
    <property type="entry name" value="recJ"/>
    <property type="match status" value="1"/>
</dbReference>
<sequence length="587" mass="63920">MARPWRYVPHDQNLIKTLSNGLSISPLTAQVLIARGIRTVEEARVFLGGKLTDLHPPEALPGVMEAADRVVEAIRAGRRITIYGDYDVDGITSTAILWHALSLHRAKVDYYIPCRLEEGYGLNSDAIRKLHEEDPDQLVITVDCGIASVAEAALARELGLELIITDHHTFGEELPAATALVHPRLPETEWPDTQLCGAGVAFKLAWGICKRLAEGERVSERVRDFLTYEAVSLACCGTVADVVPLVGENRLLVRYGLQAMNMKPGAGLSALMKISNIDGQSPLTAEDIAFKIAPRINAAGRLGQPKLGVELLTTDQPDRAQQIADYLDQLNADRKRLERKIFQEAKDLVKSNEEWLNAPALVLADANWHPGVIGIVASRVAERFEKPAIMISLDREAGTGQGSGRSYAGFDLHGGLTECAEHLVAYGGHRAAAGLRIEASAVDAFREAFCQAVANGHEPTEADVAFAVDAEVLLSEVTSQAVFELDRLGPFGQGNPRPAFVASDVSLAAPPKTMGEGGRHVALQVKQFEKTMRAIAFGRGEWAEEMANLPGPFHIHFAAEINRWQGRMNIELRLKDWKAVDQTVPSA</sequence>
<proteinExistence type="inferred from homology"/>
<dbReference type="EMBL" id="CP036316">
    <property type="protein sequence ID" value="QDT65103.1"/>
    <property type="molecule type" value="Genomic_DNA"/>
</dbReference>
<dbReference type="InterPro" id="IPR041122">
    <property type="entry name" value="RecJ_OB"/>
</dbReference>
<keyword evidence="11" id="KW-1185">Reference proteome</keyword>
<evidence type="ECO:0000256" key="2">
    <source>
        <dbReference type="ARBA" id="ARBA00019841"/>
    </source>
</evidence>
<dbReference type="Pfam" id="PF17768">
    <property type="entry name" value="RecJ_OB"/>
    <property type="match status" value="1"/>
</dbReference>
<dbReference type="InterPro" id="IPR038763">
    <property type="entry name" value="DHH_sf"/>
</dbReference>
<dbReference type="Pfam" id="PF02272">
    <property type="entry name" value="DHHA1"/>
    <property type="match status" value="1"/>
</dbReference>
<feature type="domain" description="RecJ OB" evidence="9">
    <location>
        <begin position="468"/>
        <end position="576"/>
    </location>
</feature>
<evidence type="ECO:0000256" key="1">
    <source>
        <dbReference type="ARBA" id="ARBA00005915"/>
    </source>
</evidence>
<evidence type="ECO:0000256" key="6">
    <source>
        <dbReference type="SAM" id="Coils"/>
    </source>
</evidence>
<accession>A0A517T9Q8</accession>
<evidence type="ECO:0000313" key="10">
    <source>
        <dbReference type="EMBL" id="QDT65103.1"/>
    </source>
</evidence>
<keyword evidence="6" id="KW-0175">Coiled coil</keyword>
<dbReference type="Gene3D" id="3.90.1640.30">
    <property type="match status" value="1"/>
</dbReference>
<dbReference type="Gene3D" id="3.10.310.30">
    <property type="match status" value="1"/>
</dbReference>
<evidence type="ECO:0000259" key="8">
    <source>
        <dbReference type="Pfam" id="PF02272"/>
    </source>
</evidence>
<protein>
    <recommendedName>
        <fullName evidence="2">Single-stranded-DNA-specific exonuclease RecJ</fullName>
    </recommendedName>
</protein>
<dbReference type="InterPro" id="IPR001667">
    <property type="entry name" value="DDH_dom"/>
</dbReference>
<dbReference type="Proteomes" id="UP000319976">
    <property type="component" value="Chromosome"/>
</dbReference>
<dbReference type="KEGG" id="chya:V22_23490"/>
<dbReference type="Pfam" id="PF01368">
    <property type="entry name" value="DHH"/>
    <property type="match status" value="1"/>
</dbReference>